<evidence type="ECO:0000313" key="2">
    <source>
        <dbReference type="WBParaSite" id="HCON_00059825-00001"/>
    </source>
</evidence>
<protein>
    <submittedName>
        <fullName evidence="2">DUF1289 domain-containing protein</fullName>
    </submittedName>
</protein>
<reference evidence="2" key="1">
    <citation type="submission" date="2020-12" db="UniProtKB">
        <authorList>
            <consortium name="WormBaseParasite"/>
        </authorList>
    </citation>
    <scope>IDENTIFICATION</scope>
    <source>
        <strain evidence="2">MHco3</strain>
    </source>
</reference>
<organism evidence="1 2">
    <name type="scientific">Haemonchus contortus</name>
    <name type="common">Barber pole worm</name>
    <dbReference type="NCBI Taxonomy" id="6289"/>
    <lineage>
        <taxon>Eukaryota</taxon>
        <taxon>Metazoa</taxon>
        <taxon>Ecdysozoa</taxon>
        <taxon>Nematoda</taxon>
        <taxon>Chromadorea</taxon>
        <taxon>Rhabditida</taxon>
        <taxon>Rhabditina</taxon>
        <taxon>Rhabditomorpha</taxon>
        <taxon>Strongyloidea</taxon>
        <taxon>Trichostrongylidae</taxon>
        <taxon>Haemonchus</taxon>
    </lineage>
</organism>
<dbReference type="AlphaFoldDB" id="A0A7I4Y711"/>
<dbReference type="WBParaSite" id="HCON_00059825-00001">
    <property type="protein sequence ID" value="HCON_00059825-00001"/>
    <property type="gene ID" value="HCON_00059825"/>
</dbReference>
<dbReference type="Proteomes" id="UP000025227">
    <property type="component" value="Unplaced"/>
</dbReference>
<sequence length="51" mass="6094">MQQRIENFRAIEDVQNNFTRKLCCRGECLHSRVSKATIRNSFQCLQDDKFD</sequence>
<evidence type="ECO:0000313" key="1">
    <source>
        <dbReference type="Proteomes" id="UP000025227"/>
    </source>
</evidence>
<proteinExistence type="predicted"/>
<accession>A0A7I4Y711</accession>
<name>A0A7I4Y711_HAECO</name>
<keyword evidence="1" id="KW-1185">Reference proteome</keyword>